<comment type="similarity">
    <text evidence="1">Belongs to the ArsC family.</text>
</comment>
<dbReference type="Gene3D" id="3.40.30.10">
    <property type="entry name" value="Glutaredoxin"/>
    <property type="match status" value="1"/>
</dbReference>
<protein>
    <submittedName>
        <fullName evidence="2">Arsenate reductase</fullName>
        <ecNumber evidence="2">1.20.4.1</ecNumber>
    </submittedName>
</protein>
<keyword evidence="3" id="KW-1185">Reference proteome</keyword>
<dbReference type="InterPro" id="IPR006660">
    <property type="entry name" value="Arsenate_reductase-like"/>
</dbReference>
<name>A0A852X0N9_9MICO</name>
<gene>
    <name evidence="2" type="ORF">BJY28_001155</name>
</gene>
<sequence>MADVTVLHNPRCATSRHALEVIEAEGVDAQVVPYLKEPLDQPALRRLIDQLEDEPTALVRRDAFFRDQGLTDADVATVDQVVAVLVQHPRLMERPVIVRDGRAIIGRPKGRVAPFVTG</sequence>
<dbReference type="RefSeq" id="WP_179462149.1">
    <property type="nucleotide sequence ID" value="NZ_JACBZX010000001.1"/>
</dbReference>
<accession>A0A852X0N9</accession>
<dbReference type="GO" id="GO:0008794">
    <property type="term" value="F:arsenate reductase (glutaredoxin) activity"/>
    <property type="evidence" value="ECO:0007669"/>
    <property type="project" value="UniProtKB-EC"/>
</dbReference>
<evidence type="ECO:0000313" key="3">
    <source>
        <dbReference type="Proteomes" id="UP000592181"/>
    </source>
</evidence>
<organism evidence="2 3">
    <name type="scientific">Janibacter alkaliphilus</name>
    <dbReference type="NCBI Taxonomy" id="1069963"/>
    <lineage>
        <taxon>Bacteria</taxon>
        <taxon>Bacillati</taxon>
        <taxon>Actinomycetota</taxon>
        <taxon>Actinomycetes</taxon>
        <taxon>Micrococcales</taxon>
        <taxon>Intrasporangiaceae</taxon>
        <taxon>Janibacter</taxon>
    </lineage>
</organism>
<keyword evidence="2" id="KW-0560">Oxidoreductase</keyword>
<dbReference type="PANTHER" id="PTHR30041">
    <property type="entry name" value="ARSENATE REDUCTASE"/>
    <property type="match status" value="1"/>
</dbReference>
<evidence type="ECO:0000256" key="1">
    <source>
        <dbReference type="PROSITE-ProRule" id="PRU01282"/>
    </source>
</evidence>
<dbReference type="Pfam" id="PF03960">
    <property type="entry name" value="ArsC"/>
    <property type="match status" value="1"/>
</dbReference>
<dbReference type="InterPro" id="IPR036249">
    <property type="entry name" value="Thioredoxin-like_sf"/>
</dbReference>
<comment type="caution">
    <text evidence="2">The sequence shown here is derived from an EMBL/GenBank/DDBJ whole genome shotgun (WGS) entry which is preliminary data.</text>
</comment>
<dbReference type="EMBL" id="JACBZX010000001">
    <property type="protein sequence ID" value="NYG36686.1"/>
    <property type="molecule type" value="Genomic_DNA"/>
</dbReference>
<proteinExistence type="inferred from homology"/>
<dbReference type="SUPFAM" id="SSF52833">
    <property type="entry name" value="Thioredoxin-like"/>
    <property type="match status" value="1"/>
</dbReference>
<dbReference type="AlphaFoldDB" id="A0A852X0N9"/>
<evidence type="ECO:0000313" key="2">
    <source>
        <dbReference type="EMBL" id="NYG36686.1"/>
    </source>
</evidence>
<dbReference type="PROSITE" id="PS51353">
    <property type="entry name" value="ARSC"/>
    <property type="match status" value="1"/>
</dbReference>
<reference evidence="2 3" key="1">
    <citation type="submission" date="2020-07" db="EMBL/GenBank/DDBJ databases">
        <title>Sequencing the genomes of 1000 actinobacteria strains.</title>
        <authorList>
            <person name="Klenk H.-P."/>
        </authorList>
    </citation>
    <scope>NUCLEOTIDE SEQUENCE [LARGE SCALE GENOMIC DNA]</scope>
    <source>
        <strain evidence="2 3">DSM 24723</strain>
    </source>
</reference>
<dbReference type="EC" id="1.20.4.1" evidence="2"/>
<dbReference type="Proteomes" id="UP000592181">
    <property type="component" value="Unassembled WGS sequence"/>
</dbReference>
<dbReference type="PANTHER" id="PTHR30041:SF4">
    <property type="entry name" value="ARSENATE REDUCTASE"/>
    <property type="match status" value="1"/>
</dbReference>